<evidence type="ECO:0000313" key="6">
    <source>
        <dbReference type="EMBL" id="MBG6106213.1"/>
    </source>
</evidence>
<keyword evidence="7" id="KW-1185">Reference proteome</keyword>
<dbReference type="Pfam" id="PF13535">
    <property type="entry name" value="ATP-grasp_4"/>
    <property type="match status" value="1"/>
</dbReference>
<evidence type="ECO:0000256" key="1">
    <source>
        <dbReference type="ARBA" id="ARBA00022598"/>
    </source>
</evidence>
<dbReference type="InterPro" id="IPR052032">
    <property type="entry name" value="ATP-dep_AA_Ligase"/>
</dbReference>
<sequence length="411" mass="43950">MSTSPLLIVVCPMDRETRWHMLESVGAHHRVWLFVDTEPTWESAYAAGHTVIDTLDADRMTEQARRLSPDAIVCWDETRILAAAHVAQRLGLPGLTPAAVLACRDKHATRRAVAAAGGPQPVSTLVDTLPQALAAARSTGYPVVVKPRALVGSTGTRLARDERELTEIFPATRGITMPEVRERFDSAVLVEEYLDGPEISVDSLVWDGVVTPLYVARKQLSPLPNFEEVGHVVSRDDPLVRDPELLRVLGLVHAALGVTRGWTHSEWRLTAYGPRLVEVNARSGGDLISYLGRLVTGADAALAAASLALGERPEPGPAGYPAAAVRFLYPPVETVVGEVEIVSDRLPSGIVLARALAGPGHVLELPPASHTGRYAVLVAAGGSAEECERILDAAEDAVRLIVAEPAVAVRG</sequence>
<gene>
    <name evidence="6" type="ORF">IW249_006627</name>
</gene>
<dbReference type="Gene3D" id="3.30.470.20">
    <property type="entry name" value="ATP-grasp fold, B domain"/>
    <property type="match status" value="1"/>
</dbReference>
<dbReference type="InterPro" id="IPR011761">
    <property type="entry name" value="ATP-grasp"/>
</dbReference>
<evidence type="ECO:0000256" key="2">
    <source>
        <dbReference type="ARBA" id="ARBA00022741"/>
    </source>
</evidence>
<dbReference type="RefSeq" id="WP_196924389.1">
    <property type="nucleotide sequence ID" value="NZ_JADOTY010000001.1"/>
</dbReference>
<evidence type="ECO:0000313" key="7">
    <source>
        <dbReference type="Proteomes" id="UP000631791"/>
    </source>
</evidence>
<dbReference type="Proteomes" id="UP000631791">
    <property type="component" value="Unassembled WGS sequence"/>
</dbReference>
<dbReference type="SUPFAM" id="SSF56059">
    <property type="entry name" value="Glutathione synthetase ATP-binding domain-like"/>
    <property type="match status" value="1"/>
</dbReference>
<dbReference type="InterPro" id="IPR013815">
    <property type="entry name" value="ATP_grasp_subdomain_1"/>
</dbReference>
<evidence type="ECO:0000256" key="4">
    <source>
        <dbReference type="PROSITE-ProRule" id="PRU00409"/>
    </source>
</evidence>
<name>A0ABS0KC54_9ACTN</name>
<protein>
    <recommendedName>
        <fullName evidence="5">ATP-grasp domain-containing protein</fullName>
    </recommendedName>
</protein>
<organism evidence="6 7">
    <name type="scientific">Micromonospora vinacea</name>
    <dbReference type="NCBI Taxonomy" id="709878"/>
    <lineage>
        <taxon>Bacteria</taxon>
        <taxon>Bacillati</taxon>
        <taxon>Actinomycetota</taxon>
        <taxon>Actinomycetes</taxon>
        <taxon>Micromonosporales</taxon>
        <taxon>Micromonosporaceae</taxon>
        <taxon>Micromonospora</taxon>
    </lineage>
</organism>
<dbReference type="EMBL" id="JADOTY010000001">
    <property type="protein sequence ID" value="MBG6106213.1"/>
    <property type="molecule type" value="Genomic_DNA"/>
</dbReference>
<accession>A0ABS0KC54</accession>
<keyword evidence="1" id="KW-0436">Ligase</keyword>
<reference evidence="6 7" key="1">
    <citation type="submission" date="2020-11" db="EMBL/GenBank/DDBJ databases">
        <title>Sequencing the genomes of 1000 actinobacteria strains.</title>
        <authorList>
            <person name="Klenk H.-P."/>
        </authorList>
    </citation>
    <scope>NUCLEOTIDE SEQUENCE [LARGE SCALE GENOMIC DNA]</scope>
    <source>
        <strain evidence="6 7">DSM 101695</strain>
    </source>
</reference>
<dbReference type="PROSITE" id="PS50975">
    <property type="entry name" value="ATP_GRASP"/>
    <property type="match status" value="1"/>
</dbReference>
<dbReference type="Gene3D" id="3.30.1490.20">
    <property type="entry name" value="ATP-grasp fold, A domain"/>
    <property type="match status" value="1"/>
</dbReference>
<evidence type="ECO:0000259" key="5">
    <source>
        <dbReference type="PROSITE" id="PS50975"/>
    </source>
</evidence>
<evidence type="ECO:0000256" key="3">
    <source>
        <dbReference type="ARBA" id="ARBA00022840"/>
    </source>
</evidence>
<keyword evidence="2 4" id="KW-0547">Nucleotide-binding</keyword>
<dbReference type="PANTHER" id="PTHR43585:SF2">
    <property type="entry name" value="ATP-GRASP ENZYME FSQD"/>
    <property type="match status" value="1"/>
</dbReference>
<comment type="caution">
    <text evidence="6">The sequence shown here is derived from an EMBL/GenBank/DDBJ whole genome shotgun (WGS) entry which is preliminary data.</text>
</comment>
<feature type="domain" description="ATP-grasp" evidence="5">
    <location>
        <begin position="110"/>
        <end position="309"/>
    </location>
</feature>
<dbReference type="Gene3D" id="3.40.50.20">
    <property type="match status" value="1"/>
</dbReference>
<dbReference type="PANTHER" id="PTHR43585">
    <property type="entry name" value="FUMIPYRROLE BIOSYNTHESIS PROTEIN C"/>
    <property type="match status" value="1"/>
</dbReference>
<proteinExistence type="predicted"/>
<keyword evidence="3 4" id="KW-0067">ATP-binding</keyword>